<dbReference type="Pfam" id="PF08327">
    <property type="entry name" value="AHSA1"/>
    <property type="match status" value="1"/>
</dbReference>
<dbReference type="CDD" id="cd08896">
    <property type="entry name" value="SRPBCC_CalC_Aha1-like_3"/>
    <property type="match status" value="1"/>
</dbReference>
<evidence type="ECO:0000256" key="1">
    <source>
        <dbReference type="ARBA" id="ARBA00006817"/>
    </source>
</evidence>
<reference evidence="3 4" key="1">
    <citation type="journal article" date="2019" name="Int. J. Syst. Evol. Microbiol.">
        <title>The Global Catalogue of Microorganisms (GCM) 10K type strain sequencing project: providing services to taxonomists for standard genome sequencing and annotation.</title>
        <authorList>
            <consortium name="The Broad Institute Genomics Platform"/>
            <consortium name="The Broad Institute Genome Sequencing Center for Infectious Disease"/>
            <person name="Wu L."/>
            <person name="Ma J."/>
        </authorList>
    </citation>
    <scope>NUCLEOTIDE SEQUENCE [LARGE SCALE GENOMIC DNA]</scope>
    <source>
        <strain evidence="3 4">JCM 14603</strain>
    </source>
</reference>
<comment type="caution">
    <text evidence="3">The sequence shown here is derived from an EMBL/GenBank/DDBJ whole genome shotgun (WGS) entry which is preliminary data.</text>
</comment>
<evidence type="ECO:0000313" key="4">
    <source>
        <dbReference type="Proteomes" id="UP001500238"/>
    </source>
</evidence>
<feature type="domain" description="Activator of Hsp90 ATPase homologue 1/2-like C-terminal" evidence="2">
    <location>
        <begin position="12"/>
        <end position="143"/>
    </location>
</feature>
<gene>
    <name evidence="3" type="ORF">GCM10009102_06360</name>
</gene>
<dbReference type="InterPro" id="IPR023393">
    <property type="entry name" value="START-like_dom_sf"/>
</dbReference>
<evidence type="ECO:0000313" key="3">
    <source>
        <dbReference type="EMBL" id="GAA0660489.1"/>
    </source>
</evidence>
<dbReference type="RefSeq" id="WP_163958051.1">
    <property type="nucleotide sequence ID" value="NZ_BAAAES010000004.1"/>
</dbReference>
<accession>A0ABN1HNI7</accession>
<dbReference type="SUPFAM" id="SSF55961">
    <property type="entry name" value="Bet v1-like"/>
    <property type="match status" value="1"/>
</dbReference>
<organism evidence="3 4">
    <name type="scientific">Sphingomonas insulae</name>
    <dbReference type="NCBI Taxonomy" id="424800"/>
    <lineage>
        <taxon>Bacteria</taxon>
        <taxon>Pseudomonadati</taxon>
        <taxon>Pseudomonadota</taxon>
        <taxon>Alphaproteobacteria</taxon>
        <taxon>Sphingomonadales</taxon>
        <taxon>Sphingomonadaceae</taxon>
        <taxon>Sphingomonas</taxon>
    </lineage>
</organism>
<comment type="similarity">
    <text evidence="1">Belongs to the AHA1 family.</text>
</comment>
<dbReference type="InterPro" id="IPR013538">
    <property type="entry name" value="ASHA1/2-like_C"/>
</dbReference>
<protein>
    <submittedName>
        <fullName evidence="3">SRPBCC family protein</fullName>
    </submittedName>
</protein>
<keyword evidence="4" id="KW-1185">Reference proteome</keyword>
<proteinExistence type="inferred from homology"/>
<dbReference type="Gene3D" id="3.30.530.20">
    <property type="match status" value="1"/>
</dbReference>
<dbReference type="EMBL" id="BAAAES010000004">
    <property type="protein sequence ID" value="GAA0660489.1"/>
    <property type="molecule type" value="Genomic_DNA"/>
</dbReference>
<sequence length="150" mass="16757">MTYDLSISRLIDAPVDAVWRAWTEDTGAWFCPRPWTAEFLTQELRAGGRSQIVMRGPNGEENRLEGVYLEVVPQTRIVSTDAFTAGWHPAGPFMVRIDDFAAEDGQTRYTATARHWTQEAMDNHAAMGFEPGWNAATDQLEAIARALAGR</sequence>
<dbReference type="Proteomes" id="UP001500238">
    <property type="component" value="Unassembled WGS sequence"/>
</dbReference>
<name>A0ABN1HNI7_9SPHN</name>
<evidence type="ECO:0000259" key="2">
    <source>
        <dbReference type="Pfam" id="PF08327"/>
    </source>
</evidence>